<evidence type="ECO:0008006" key="5">
    <source>
        <dbReference type="Google" id="ProtNLM"/>
    </source>
</evidence>
<keyword evidence="3" id="KW-0614">Plasmid</keyword>
<organism evidence="3 4">
    <name type="scientific">Streptomyces subrutilus</name>
    <dbReference type="NCBI Taxonomy" id="36818"/>
    <lineage>
        <taxon>Bacteria</taxon>
        <taxon>Bacillati</taxon>
        <taxon>Actinomycetota</taxon>
        <taxon>Actinomycetes</taxon>
        <taxon>Kitasatosporales</taxon>
        <taxon>Streptomycetaceae</taxon>
        <taxon>Streptomyces</taxon>
    </lineage>
</organism>
<keyword evidence="4" id="KW-1185">Reference proteome</keyword>
<dbReference type="SUPFAM" id="SSF54001">
    <property type="entry name" value="Cysteine proteinases"/>
    <property type="match status" value="1"/>
</dbReference>
<name>A0A1E5NXF2_9ACTN</name>
<comment type="caution">
    <text evidence="3">The sequence shown here is derived from an EMBL/GenBank/DDBJ whole genome shotgun (WGS) entry which is preliminary data.</text>
</comment>
<dbReference type="AlphaFoldDB" id="A0A1E5NXF2"/>
<keyword evidence="2" id="KW-0812">Transmembrane</keyword>
<accession>A0A1E5NXF2</accession>
<evidence type="ECO:0000256" key="2">
    <source>
        <dbReference type="SAM" id="Phobius"/>
    </source>
</evidence>
<evidence type="ECO:0000313" key="3">
    <source>
        <dbReference type="EMBL" id="OEJ20878.1"/>
    </source>
</evidence>
<dbReference type="Proteomes" id="UP000095705">
    <property type="component" value="Plasmid pACMP2"/>
</dbReference>
<geneLocation type="plasmid" evidence="4">
    <name>pacmp2</name>
</geneLocation>
<dbReference type="Gene3D" id="3.90.1720.10">
    <property type="entry name" value="endopeptidase domain like (from Nostoc punctiforme)"/>
    <property type="match status" value="1"/>
</dbReference>
<dbReference type="InterPro" id="IPR038765">
    <property type="entry name" value="Papain-like_cys_pep_sf"/>
</dbReference>
<evidence type="ECO:0000256" key="1">
    <source>
        <dbReference type="SAM" id="MobiDB-lite"/>
    </source>
</evidence>
<reference evidence="3 4" key="1">
    <citation type="submission" date="2016-08" db="EMBL/GenBank/DDBJ databases">
        <title>The complete genome of Streptomyces subrutilus 10-1-1.</title>
        <authorList>
            <person name="Chen X."/>
        </authorList>
    </citation>
    <scope>NUCLEOTIDE SEQUENCE [LARGE SCALE GENOMIC DNA]</scope>
    <source>
        <strain evidence="3 4">10-1-1</strain>
        <plasmid evidence="4">pacmp2</plasmid>
    </source>
</reference>
<proteinExistence type="predicted"/>
<protein>
    <recommendedName>
        <fullName evidence="5">NlpC/P60 domain-containing protein</fullName>
    </recommendedName>
</protein>
<feature type="region of interest" description="Disordered" evidence="1">
    <location>
        <begin position="44"/>
        <end position="69"/>
    </location>
</feature>
<feature type="region of interest" description="Disordered" evidence="1">
    <location>
        <begin position="207"/>
        <end position="267"/>
    </location>
</feature>
<keyword evidence="2" id="KW-1133">Transmembrane helix</keyword>
<evidence type="ECO:0000313" key="4">
    <source>
        <dbReference type="Proteomes" id="UP000095705"/>
    </source>
</evidence>
<sequence>MMATGVARRGAAVKLVVPAFVVFIVFLLILGIFTAIAGSTGASAASCGGAGQPDTDYEHGQPGTGEDRTKPFRAQQIANAKIINEEAVKAQLPGRGTLVAMMISLQESTLINLDHGDRDSVGLFQQRPSTGWGTREQILDPHYSSRMFFLGAQDDGDPPGLVSVKGWENLDIVTIVRRVQRPDERYIGLYAGQETEARRIATEAGIDLTRGGNPGGVQPTASGTGVPGGGLSPADRCKKPGEDPGTDPGKGGFHDSAAPWPSEVKNPRSTADAIAWARREAESGNKNWYRKCLAFVAVAYGWNSSGTPYAIDHFYVAPSSMRHHDRNPPPGALLYWRTNSRAGHVAIYLGDGMIASNDIREPGRISVVPAAEIESKWGSEYEGWAPPYFPNGG</sequence>
<feature type="transmembrane region" description="Helical" evidence="2">
    <location>
        <begin position="12"/>
        <end position="37"/>
    </location>
</feature>
<dbReference type="EMBL" id="MEHK01000006">
    <property type="protein sequence ID" value="OEJ20878.1"/>
    <property type="molecule type" value="Genomic_DNA"/>
</dbReference>
<gene>
    <name evidence="3" type="ORF">BGK67_35160</name>
</gene>
<keyword evidence="2" id="KW-0472">Membrane</keyword>